<proteinExistence type="predicted"/>
<evidence type="ECO:0000313" key="5">
    <source>
        <dbReference type="Proteomes" id="UP000324705"/>
    </source>
</evidence>
<keyword evidence="2" id="KW-0067">ATP-binding</keyword>
<protein>
    <recommendedName>
        <fullName evidence="3">Protein kinase domain-containing protein</fullName>
    </recommendedName>
</protein>
<sequence>MATAIMSPHHLLSVSVYIITCLCYSVALATALSFSFNFSSPGSGDLCDTELSCERDACSVLLTLLEVLDSSWSTKLADFGLARLVDHGAGPQTTENIKGTLWYMDLEFILSHHPTPEADIYSFGVVLLEVVSGQHPGMGMKLRVNEDIPLLMWIWNLYKKGTILEAVDKRLHGDNQQLDHNCKWQLHHALVVGLWCTHPCQEARPSIVQLMNVLQSKDVTLPALSWPAPANVTTGSHGYNTASTSSANA</sequence>
<dbReference type="EMBL" id="LT934116">
    <property type="protein sequence ID" value="VAH70668.1"/>
    <property type="molecule type" value="Genomic_DNA"/>
</dbReference>
<dbReference type="PANTHER" id="PTHR27007">
    <property type="match status" value="1"/>
</dbReference>
<dbReference type="Pfam" id="PF00069">
    <property type="entry name" value="Pkinase"/>
    <property type="match status" value="1"/>
</dbReference>
<dbReference type="Gene3D" id="1.10.510.10">
    <property type="entry name" value="Transferase(Phosphotransferase) domain 1"/>
    <property type="match status" value="1"/>
</dbReference>
<keyword evidence="5" id="KW-1185">Reference proteome</keyword>
<dbReference type="GO" id="GO:0004672">
    <property type="term" value="F:protein kinase activity"/>
    <property type="evidence" value="ECO:0007669"/>
    <property type="project" value="InterPro"/>
</dbReference>
<dbReference type="Proteomes" id="UP000324705">
    <property type="component" value="Chromosome 3B"/>
</dbReference>
<dbReference type="SUPFAM" id="SSF56112">
    <property type="entry name" value="Protein kinase-like (PK-like)"/>
    <property type="match status" value="1"/>
</dbReference>
<evidence type="ECO:0000259" key="3">
    <source>
        <dbReference type="PROSITE" id="PS50011"/>
    </source>
</evidence>
<dbReference type="InterPro" id="IPR011009">
    <property type="entry name" value="Kinase-like_dom_sf"/>
</dbReference>
<keyword evidence="1" id="KW-0547">Nucleotide-binding</keyword>
<evidence type="ECO:0000313" key="4">
    <source>
        <dbReference type="EMBL" id="VAH70668.1"/>
    </source>
</evidence>
<accession>A0A9R1Q7D3</accession>
<dbReference type="GO" id="GO:0005524">
    <property type="term" value="F:ATP binding"/>
    <property type="evidence" value="ECO:0007669"/>
    <property type="project" value="UniProtKB-KW"/>
</dbReference>
<dbReference type="PROSITE" id="PS50011">
    <property type="entry name" value="PROTEIN_KINASE_DOM"/>
    <property type="match status" value="1"/>
</dbReference>
<reference evidence="4 5" key="1">
    <citation type="submission" date="2017-09" db="EMBL/GenBank/DDBJ databases">
        <authorList>
            <consortium name="International Durum Wheat Genome Sequencing Consortium (IDWGSC)"/>
            <person name="Milanesi L."/>
        </authorList>
    </citation>
    <scope>NUCLEOTIDE SEQUENCE [LARGE SCALE GENOMIC DNA]</scope>
    <source>
        <strain evidence="5">cv. Svevo</strain>
    </source>
</reference>
<dbReference type="Gramene" id="TRITD3Bv1G001780.1">
    <property type="protein sequence ID" value="TRITD3Bv1G001780.1"/>
    <property type="gene ID" value="TRITD3Bv1G001780"/>
</dbReference>
<dbReference type="InterPro" id="IPR000719">
    <property type="entry name" value="Prot_kinase_dom"/>
</dbReference>
<organism evidence="4 5">
    <name type="scientific">Triticum turgidum subsp. durum</name>
    <name type="common">Durum wheat</name>
    <name type="synonym">Triticum durum</name>
    <dbReference type="NCBI Taxonomy" id="4567"/>
    <lineage>
        <taxon>Eukaryota</taxon>
        <taxon>Viridiplantae</taxon>
        <taxon>Streptophyta</taxon>
        <taxon>Embryophyta</taxon>
        <taxon>Tracheophyta</taxon>
        <taxon>Spermatophyta</taxon>
        <taxon>Magnoliopsida</taxon>
        <taxon>Liliopsida</taxon>
        <taxon>Poales</taxon>
        <taxon>Poaceae</taxon>
        <taxon>BOP clade</taxon>
        <taxon>Pooideae</taxon>
        <taxon>Triticodae</taxon>
        <taxon>Triticeae</taxon>
        <taxon>Triticinae</taxon>
        <taxon>Triticum</taxon>
    </lineage>
</organism>
<evidence type="ECO:0000256" key="2">
    <source>
        <dbReference type="ARBA" id="ARBA00022840"/>
    </source>
</evidence>
<feature type="domain" description="Protein kinase" evidence="3">
    <location>
        <begin position="1"/>
        <end position="224"/>
    </location>
</feature>
<dbReference type="AlphaFoldDB" id="A0A9R1Q7D3"/>
<name>A0A9R1Q7D3_TRITD</name>
<dbReference type="InterPro" id="IPR050528">
    <property type="entry name" value="L-type_Lectin-RKs"/>
</dbReference>
<evidence type="ECO:0000256" key="1">
    <source>
        <dbReference type="ARBA" id="ARBA00022741"/>
    </source>
</evidence>
<gene>
    <name evidence="4" type="ORF">TRITD_3Bv1G001780</name>
</gene>